<dbReference type="EMBL" id="JAQIFT010000068">
    <property type="protein sequence ID" value="MDA3733828.1"/>
    <property type="molecule type" value="Genomic_DNA"/>
</dbReference>
<keyword evidence="3 6" id="KW-0812">Transmembrane</keyword>
<dbReference type="RefSeq" id="WP_053985475.1">
    <property type="nucleotide sequence ID" value="NZ_JAQIFT010000068.1"/>
</dbReference>
<evidence type="ECO:0000256" key="5">
    <source>
        <dbReference type="ARBA" id="ARBA00023136"/>
    </source>
</evidence>
<gene>
    <name evidence="8" type="ORF">PBV87_20350</name>
</gene>
<proteinExistence type="predicted"/>
<organism evidence="8 9">
    <name type="scientific">Holtiella tumoricola</name>
    <dbReference type="NCBI Taxonomy" id="3018743"/>
    <lineage>
        <taxon>Bacteria</taxon>
        <taxon>Bacillati</taxon>
        <taxon>Bacillota</taxon>
        <taxon>Clostridia</taxon>
        <taxon>Lachnospirales</taxon>
        <taxon>Cellulosilyticaceae</taxon>
        <taxon>Holtiella</taxon>
    </lineage>
</organism>
<dbReference type="CDD" id="cd16380">
    <property type="entry name" value="YitT_C"/>
    <property type="match status" value="1"/>
</dbReference>
<dbReference type="InterPro" id="IPR051461">
    <property type="entry name" value="UPF0750_membrane"/>
</dbReference>
<dbReference type="AlphaFoldDB" id="A0AA42DRS6"/>
<dbReference type="GO" id="GO:0005886">
    <property type="term" value="C:plasma membrane"/>
    <property type="evidence" value="ECO:0007669"/>
    <property type="project" value="UniProtKB-SubCell"/>
</dbReference>
<evidence type="ECO:0000256" key="1">
    <source>
        <dbReference type="ARBA" id="ARBA00004651"/>
    </source>
</evidence>
<dbReference type="PIRSF" id="PIRSF006483">
    <property type="entry name" value="Membrane_protein_YitT"/>
    <property type="match status" value="1"/>
</dbReference>
<keyword evidence="4 6" id="KW-1133">Transmembrane helix</keyword>
<evidence type="ECO:0000259" key="7">
    <source>
        <dbReference type="Pfam" id="PF10035"/>
    </source>
</evidence>
<dbReference type="InterPro" id="IPR003740">
    <property type="entry name" value="YitT"/>
</dbReference>
<dbReference type="InterPro" id="IPR019264">
    <property type="entry name" value="DUF2179"/>
</dbReference>
<sequence length="285" mass="31098">MNHQVKSYMKIILGSIAVAVGIYFFWAPAQFAAGGISGLAIVLQSILTQVPISVLVFCLDILMFIIGFVVLGAGFGVKSITSSLSIALTMRIFEYVVPEVAMLSQDHLVILIFGALFIAFGQAIIFNQEASSGGTDIIAKIISKYTHINIATSLLIADMVVVLLAISQFGIEKGLYAALGVLITTTLIDYFISGFSVEKYVVIIPSEEKLIQPITAYILDKLERGATKYDAEGAYSNNRKTVITTVVDRRQFVMLKEYVSEVDENAFVTVQNLHEVMGEGFKVKS</sequence>
<dbReference type="Proteomes" id="UP001169242">
    <property type="component" value="Unassembled WGS sequence"/>
</dbReference>
<dbReference type="Gene3D" id="3.30.70.120">
    <property type="match status" value="1"/>
</dbReference>
<dbReference type="Pfam" id="PF10035">
    <property type="entry name" value="DUF2179"/>
    <property type="match status" value="1"/>
</dbReference>
<feature type="transmembrane region" description="Helical" evidence="6">
    <location>
        <begin position="31"/>
        <end position="47"/>
    </location>
</feature>
<evidence type="ECO:0000256" key="4">
    <source>
        <dbReference type="ARBA" id="ARBA00022989"/>
    </source>
</evidence>
<keyword evidence="5 6" id="KW-0472">Membrane</keyword>
<feature type="transmembrane region" description="Helical" evidence="6">
    <location>
        <begin position="148"/>
        <end position="169"/>
    </location>
</feature>
<evidence type="ECO:0000313" key="9">
    <source>
        <dbReference type="Proteomes" id="UP001169242"/>
    </source>
</evidence>
<dbReference type="InterPro" id="IPR015867">
    <property type="entry name" value="N-reg_PII/ATP_PRibTrfase_C"/>
</dbReference>
<name>A0AA42DRS6_9FIRM</name>
<evidence type="ECO:0000313" key="8">
    <source>
        <dbReference type="EMBL" id="MDA3733828.1"/>
    </source>
</evidence>
<keyword evidence="2" id="KW-1003">Cell membrane</keyword>
<feature type="transmembrane region" description="Helical" evidence="6">
    <location>
        <begin position="7"/>
        <end position="25"/>
    </location>
</feature>
<feature type="domain" description="DUF2179" evidence="7">
    <location>
        <begin position="224"/>
        <end position="278"/>
    </location>
</feature>
<comment type="subcellular location">
    <subcellularLocation>
        <location evidence="1">Cell membrane</location>
        <topology evidence="1">Multi-pass membrane protein</topology>
    </subcellularLocation>
</comment>
<comment type="caution">
    <text evidence="8">The sequence shown here is derived from an EMBL/GenBank/DDBJ whole genome shotgun (WGS) entry which is preliminary data.</text>
</comment>
<dbReference type="Pfam" id="PF02588">
    <property type="entry name" value="YitT_membrane"/>
    <property type="match status" value="1"/>
</dbReference>
<dbReference type="PANTHER" id="PTHR33545">
    <property type="entry name" value="UPF0750 MEMBRANE PROTEIN YITT-RELATED"/>
    <property type="match status" value="1"/>
</dbReference>
<reference evidence="8" key="1">
    <citation type="journal article" date="2023" name="Int. J. Syst. Evol. Microbiol.">
        <title>&lt;i&gt;Holtiella tumoricola&lt;/i&gt; gen. nov. sp. nov., isolated from a human clinical sample.</title>
        <authorList>
            <person name="Allen-Vercoe E."/>
            <person name="Daigneault M.C."/>
            <person name="Vancuren S.J."/>
            <person name="Cochrane K."/>
            <person name="O'Neal L.L."/>
            <person name="Sankaranarayanan K."/>
            <person name="Lawson P.A."/>
        </authorList>
    </citation>
    <scope>NUCLEOTIDE SEQUENCE</scope>
    <source>
        <strain evidence="8">CC70A</strain>
    </source>
</reference>
<evidence type="ECO:0000256" key="2">
    <source>
        <dbReference type="ARBA" id="ARBA00022475"/>
    </source>
</evidence>
<evidence type="ECO:0000256" key="3">
    <source>
        <dbReference type="ARBA" id="ARBA00022692"/>
    </source>
</evidence>
<keyword evidence="9" id="KW-1185">Reference proteome</keyword>
<accession>A0AA42DRS6</accession>
<feature type="transmembrane region" description="Helical" evidence="6">
    <location>
        <begin position="108"/>
        <end position="127"/>
    </location>
</feature>
<protein>
    <submittedName>
        <fullName evidence="8">YitT family protein</fullName>
    </submittedName>
</protein>
<dbReference type="PANTHER" id="PTHR33545:SF9">
    <property type="entry name" value="UPF0750 MEMBRANE PROTEIN YITE"/>
    <property type="match status" value="1"/>
</dbReference>
<evidence type="ECO:0000256" key="6">
    <source>
        <dbReference type="SAM" id="Phobius"/>
    </source>
</evidence>
<feature type="transmembrane region" description="Helical" evidence="6">
    <location>
        <begin position="175"/>
        <end position="192"/>
    </location>
</feature>